<name>A0A127VJ34_9SPHI</name>
<gene>
    <name evidence="1" type="ORF">AY601_4068</name>
</gene>
<accession>A0A127VJ34</accession>
<dbReference type="AlphaFoldDB" id="A0A127VJ34"/>
<keyword evidence="2" id="KW-1185">Reference proteome</keyword>
<dbReference type="PATRIC" id="fig|188932.3.peg.4224"/>
<proteinExistence type="predicted"/>
<dbReference type="RefSeq" id="WP_068404437.1">
    <property type="nucleotide sequence ID" value="NZ_CP014504.1"/>
</dbReference>
<protein>
    <submittedName>
        <fullName evidence="1">Uncharacterized protein</fullName>
    </submittedName>
</protein>
<evidence type="ECO:0000313" key="1">
    <source>
        <dbReference type="EMBL" id="AMQ00919.1"/>
    </source>
</evidence>
<dbReference type="KEGG" id="pcm:AY601_4068"/>
<dbReference type="EMBL" id="CP014504">
    <property type="protein sequence ID" value="AMQ00919.1"/>
    <property type="molecule type" value="Genomic_DNA"/>
</dbReference>
<dbReference type="Proteomes" id="UP000071561">
    <property type="component" value="Chromosome"/>
</dbReference>
<dbReference type="OrthoDB" id="773272at2"/>
<organism evidence="1 2">
    <name type="scientific">Pedobacter cryoconitis</name>
    <dbReference type="NCBI Taxonomy" id="188932"/>
    <lineage>
        <taxon>Bacteria</taxon>
        <taxon>Pseudomonadati</taxon>
        <taxon>Bacteroidota</taxon>
        <taxon>Sphingobacteriia</taxon>
        <taxon>Sphingobacteriales</taxon>
        <taxon>Sphingobacteriaceae</taxon>
        <taxon>Pedobacter</taxon>
    </lineage>
</organism>
<sequence length="73" mass="8644">MKGRSVFTSKEATEIKKYLNELRSVGRDTQKDIRAHLRSFYKFYITDFTSSTSGFTVEDFDFYVERNQITVKD</sequence>
<evidence type="ECO:0000313" key="2">
    <source>
        <dbReference type="Proteomes" id="UP000071561"/>
    </source>
</evidence>
<reference evidence="1 2" key="1">
    <citation type="submission" date="2016-03" db="EMBL/GenBank/DDBJ databases">
        <title>Complete genome sequence of Pedobacter cryoconitis PAMC 27485.</title>
        <authorList>
            <person name="Lee J."/>
            <person name="Kim O.-S."/>
        </authorList>
    </citation>
    <scope>NUCLEOTIDE SEQUENCE [LARGE SCALE GENOMIC DNA]</scope>
    <source>
        <strain evidence="1 2">PAMC 27485</strain>
    </source>
</reference>